<keyword evidence="1" id="KW-1133">Transmembrane helix</keyword>
<evidence type="ECO:0000313" key="3">
    <source>
        <dbReference type="Proteomes" id="UP000273500"/>
    </source>
</evidence>
<evidence type="ECO:0000256" key="1">
    <source>
        <dbReference type="SAM" id="Phobius"/>
    </source>
</evidence>
<sequence length="164" mass="18209">MLTLLWTILNVILLVCVVFAWFKVLILLRRQLGLGLALLFLMSLSVKSSQEPEGNIPNLLAPANNGQPLGNWSQSTTVTLNPNNKLHLIFEGTRTDSSFVVSGLYPTISGLMLGHTWKPLGGTANVQQHQVAYDVILLHQWKLLGIPLYTSSGEYKNRFPVQTQ</sequence>
<comment type="caution">
    <text evidence="2">The sequence shown here is derived from an EMBL/GenBank/DDBJ whole genome shotgun (WGS) entry which is preliminary data.</text>
</comment>
<dbReference type="OrthoDB" id="1449062at2"/>
<dbReference type="Proteomes" id="UP000273500">
    <property type="component" value="Unassembled WGS sequence"/>
</dbReference>
<name>A0A428KWG2_9BACT</name>
<proteinExistence type="predicted"/>
<keyword evidence="1" id="KW-0812">Transmembrane</keyword>
<accession>A0A428KWG2</accession>
<reference evidence="2 3" key="1">
    <citation type="submission" date="2018-12" db="EMBL/GenBank/DDBJ databases">
        <authorList>
            <person name="Feng G."/>
            <person name="Zhu H."/>
        </authorList>
    </citation>
    <scope>NUCLEOTIDE SEQUENCE [LARGE SCALE GENOMIC DNA]</scope>
    <source>
        <strain evidence="2 3">KCTC 12533</strain>
    </source>
</reference>
<dbReference type="EMBL" id="RWIT01000001">
    <property type="protein sequence ID" value="RSK51160.1"/>
    <property type="molecule type" value="Genomic_DNA"/>
</dbReference>
<evidence type="ECO:0000313" key="2">
    <source>
        <dbReference type="EMBL" id="RSK51160.1"/>
    </source>
</evidence>
<feature type="transmembrane region" description="Helical" evidence="1">
    <location>
        <begin position="6"/>
        <end position="28"/>
    </location>
</feature>
<keyword evidence="1" id="KW-0472">Membrane</keyword>
<dbReference type="AlphaFoldDB" id="A0A428KWG2"/>
<gene>
    <name evidence="2" type="ORF">EI291_02265</name>
</gene>
<dbReference type="RefSeq" id="WP_125417638.1">
    <property type="nucleotide sequence ID" value="NZ_RWIT01000001.1"/>
</dbReference>
<protein>
    <submittedName>
        <fullName evidence="2">Uncharacterized protein</fullName>
    </submittedName>
</protein>
<organism evidence="2 3">
    <name type="scientific">Hymenobacter rigui</name>
    <dbReference type="NCBI Taxonomy" id="334424"/>
    <lineage>
        <taxon>Bacteria</taxon>
        <taxon>Pseudomonadati</taxon>
        <taxon>Bacteroidota</taxon>
        <taxon>Cytophagia</taxon>
        <taxon>Cytophagales</taxon>
        <taxon>Hymenobacteraceae</taxon>
        <taxon>Hymenobacter</taxon>
    </lineage>
</organism>
<keyword evidence="3" id="KW-1185">Reference proteome</keyword>